<dbReference type="PANTHER" id="PTHR31642:SF243">
    <property type="entry name" value="HXXXD-TYPE ACYL-TRANSFERASE FAMILY PROTEIN-RELATED"/>
    <property type="match status" value="1"/>
</dbReference>
<name>A0A5N6M9D4_9ASTR</name>
<organism evidence="2 3">
    <name type="scientific">Mikania micrantha</name>
    <name type="common">bitter vine</name>
    <dbReference type="NCBI Taxonomy" id="192012"/>
    <lineage>
        <taxon>Eukaryota</taxon>
        <taxon>Viridiplantae</taxon>
        <taxon>Streptophyta</taxon>
        <taxon>Embryophyta</taxon>
        <taxon>Tracheophyta</taxon>
        <taxon>Spermatophyta</taxon>
        <taxon>Magnoliopsida</taxon>
        <taxon>eudicotyledons</taxon>
        <taxon>Gunneridae</taxon>
        <taxon>Pentapetalae</taxon>
        <taxon>asterids</taxon>
        <taxon>campanulids</taxon>
        <taxon>Asterales</taxon>
        <taxon>Asteraceae</taxon>
        <taxon>Asteroideae</taxon>
        <taxon>Heliantheae alliance</taxon>
        <taxon>Eupatorieae</taxon>
        <taxon>Mikania</taxon>
    </lineage>
</organism>
<evidence type="ECO:0000313" key="2">
    <source>
        <dbReference type="EMBL" id="KAD3337036.1"/>
    </source>
</evidence>
<evidence type="ECO:0000313" key="3">
    <source>
        <dbReference type="Proteomes" id="UP000326396"/>
    </source>
</evidence>
<dbReference type="GO" id="GO:0016747">
    <property type="term" value="F:acyltransferase activity, transferring groups other than amino-acyl groups"/>
    <property type="evidence" value="ECO:0007669"/>
    <property type="project" value="TreeGrafter"/>
</dbReference>
<dbReference type="OrthoDB" id="1862401at2759"/>
<dbReference type="Proteomes" id="UP000326396">
    <property type="component" value="Linkage Group LG6"/>
</dbReference>
<dbReference type="InterPro" id="IPR050317">
    <property type="entry name" value="Plant_Fungal_Acyltransferase"/>
</dbReference>
<protein>
    <submittedName>
        <fullName evidence="2">Uncharacterized protein</fullName>
    </submittedName>
</protein>
<dbReference type="EMBL" id="SZYD01000016">
    <property type="protein sequence ID" value="KAD3337036.1"/>
    <property type="molecule type" value="Genomic_DNA"/>
</dbReference>
<gene>
    <name evidence="2" type="ORF">E3N88_32556</name>
</gene>
<sequence>MKLYYLRFVYYFNAPTFDGLTILKIKETIGVRVIEAKCRLSLDEWLESSDDSRHKLLVPNQVLGPDLAFSPLVLIQLTDFKCRGKSVGMSWSHVLGDVFSAVGFINLWAQAMEGHYPAQPLTMAQQRNHTFDFQNPNQSPIADPMSTKRVGPVGDLWSPSNHSKMGTIFLSYFIIRVNSVAIRDGLGPNVVTVCRNGMKNRHKGIIANESQTIGLVKTDMPVGKYKPMELGSLLMNKVDDERLKIEEVMERHDALLDFLIYGANLTFVDLSSTSFYEMEVRGQKPIHVNCFIDNIGDEGIVLVLPTSNGCSDERIASVTLPENQVYKLKLMLKEDWGLA</sequence>
<evidence type="ECO:0000256" key="1">
    <source>
        <dbReference type="ARBA" id="ARBA00009861"/>
    </source>
</evidence>
<accession>A0A5N6M9D4</accession>
<comment type="similarity">
    <text evidence="1">Belongs to the plant acyltransferase family.</text>
</comment>
<dbReference type="InterPro" id="IPR023213">
    <property type="entry name" value="CAT-like_dom_sf"/>
</dbReference>
<dbReference type="AlphaFoldDB" id="A0A5N6M9D4"/>
<dbReference type="PANTHER" id="PTHR31642">
    <property type="entry name" value="TRICHOTHECENE 3-O-ACETYLTRANSFERASE"/>
    <property type="match status" value="1"/>
</dbReference>
<reference evidence="2 3" key="1">
    <citation type="submission" date="2019-05" db="EMBL/GenBank/DDBJ databases">
        <title>Mikania micrantha, genome provides insights into the molecular mechanism of rapid growth.</title>
        <authorList>
            <person name="Liu B."/>
        </authorList>
    </citation>
    <scope>NUCLEOTIDE SEQUENCE [LARGE SCALE GENOMIC DNA]</scope>
    <source>
        <strain evidence="2">NLD-2019</strain>
        <tissue evidence="2">Leaf</tissue>
    </source>
</reference>
<keyword evidence="3" id="KW-1185">Reference proteome</keyword>
<comment type="caution">
    <text evidence="2">The sequence shown here is derived from an EMBL/GenBank/DDBJ whole genome shotgun (WGS) entry which is preliminary data.</text>
</comment>
<dbReference type="Pfam" id="PF02458">
    <property type="entry name" value="Transferase"/>
    <property type="match status" value="1"/>
</dbReference>
<proteinExistence type="inferred from homology"/>
<dbReference type="Gene3D" id="3.30.559.10">
    <property type="entry name" value="Chloramphenicol acetyltransferase-like domain"/>
    <property type="match status" value="2"/>
</dbReference>